<evidence type="ECO:0000313" key="1">
    <source>
        <dbReference type="EMBL" id="MBB6472530.1"/>
    </source>
</evidence>
<organism evidence="1 2">
    <name type="scientific">Sphaerisporangium rubeum</name>
    <dbReference type="NCBI Taxonomy" id="321317"/>
    <lineage>
        <taxon>Bacteria</taxon>
        <taxon>Bacillati</taxon>
        <taxon>Actinomycetota</taxon>
        <taxon>Actinomycetes</taxon>
        <taxon>Streptosporangiales</taxon>
        <taxon>Streptosporangiaceae</taxon>
        <taxon>Sphaerisporangium</taxon>
    </lineage>
</organism>
<accession>A0A7X0IC71</accession>
<proteinExistence type="predicted"/>
<dbReference type="EMBL" id="JACHIU010000001">
    <property type="protein sequence ID" value="MBB6472530.1"/>
    <property type="molecule type" value="Genomic_DNA"/>
</dbReference>
<reference evidence="1 2" key="1">
    <citation type="submission" date="2020-08" db="EMBL/GenBank/DDBJ databases">
        <title>Sequencing the genomes of 1000 actinobacteria strains.</title>
        <authorList>
            <person name="Klenk H.-P."/>
        </authorList>
    </citation>
    <scope>NUCLEOTIDE SEQUENCE [LARGE SCALE GENOMIC DNA]</scope>
    <source>
        <strain evidence="1 2">DSM 44936</strain>
    </source>
</reference>
<sequence>MPALALRPSGGTTDPRTVAPPAPVVARLSGEFAGVPVELIGRYVRDVSACAAHLGVEATAAVVERLARERLLALAWSAPLLEPARSRR</sequence>
<name>A0A7X0IC71_9ACTN</name>
<keyword evidence="2" id="KW-1185">Reference proteome</keyword>
<comment type="caution">
    <text evidence="1">The sequence shown here is derived from an EMBL/GenBank/DDBJ whole genome shotgun (WGS) entry which is preliminary data.</text>
</comment>
<dbReference type="RefSeq" id="WP_184979653.1">
    <property type="nucleotide sequence ID" value="NZ_BAAALO010000037.1"/>
</dbReference>
<protein>
    <submittedName>
        <fullName evidence="1">Uncharacterized protein</fullName>
    </submittedName>
</protein>
<dbReference type="AlphaFoldDB" id="A0A7X0IC71"/>
<gene>
    <name evidence="1" type="ORF">BJ992_001961</name>
</gene>
<evidence type="ECO:0000313" key="2">
    <source>
        <dbReference type="Proteomes" id="UP000555564"/>
    </source>
</evidence>
<dbReference type="Proteomes" id="UP000555564">
    <property type="component" value="Unassembled WGS sequence"/>
</dbReference>